<dbReference type="RefSeq" id="WP_172176692.1">
    <property type="nucleotide sequence ID" value="NZ_CASGIA010000001.1"/>
</dbReference>
<proteinExistence type="predicted"/>
<dbReference type="Proteomes" id="UP001193734">
    <property type="component" value="Unassembled WGS sequence"/>
</dbReference>
<evidence type="ECO:0000313" key="4">
    <source>
        <dbReference type="Proteomes" id="UP001193734"/>
    </source>
</evidence>
<keyword evidence="2" id="KW-0812">Transmembrane</keyword>
<accession>A0ABX2AUJ6</accession>
<feature type="compositionally biased region" description="Polar residues" evidence="1">
    <location>
        <begin position="509"/>
        <end position="518"/>
    </location>
</feature>
<feature type="transmembrane region" description="Helical" evidence="2">
    <location>
        <begin position="6"/>
        <end position="25"/>
    </location>
</feature>
<gene>
    <name evidence="3" type="ORF">HPS55_02045</name>
</gene>
<feature type="region of interest" description="Disordered" evidence="1">
    <location>
        <begin position="453"/>
        <end position="518"/>
    </location>
</feature>
<dbReference type="GeneID" id="82156537"/>
<evidence type="ECO:0000313" key="3">
    <source>
        <dbReference type="EMBL" id="NPE13123.1"/>
    </source>
</evidence>
<keyword evidence="2" id="KW-1133">Transmembrane helix</keyword>
<keyword evidence="4" id="KW-1185">Reference proteome</keyword>
<evidence type="ECO:0000256" key="1">
    <source>
        <dbReference type="SAM" id="MobiDB-lite"/>
    </source>
</evidence>
<name>A0ABX2AUJ6_9BACT</name>
<evidence type="ECO:0008006" key="5">
    <source>
        <dbReference type="Google" id="ProtNLM"/>
    </source>
</evidence>
<protein>
    <recommendedName>
        <fullName evidence="5">AlgX/AlgJ SGNH hydrolase-like domain-containing protein</fullName>
    </recommendedName>
</protein>
<evidence type="ECO:0000256" key="2">
    <source>
        <dbReference type="SAM" id="Phobius"/>
    </source>
</evidence>
<comment type="caution">
    <text evidence="3">The sequence shown here is derived from an EMBL/GenBank/DDBJ whole genome shotgun (WGS) entry which is preliminary data.</text>
</comment>
<reference evidence="3 4" key="1">
    <citation type="submission" date="2020-05" db="EMBL/GenBank/DDBJ databases">
        <title>Distinct polysaccharide utilization as determinants for interspecies competition between intestinal Prevotella spp.</title>
        <authorList>
            <person name="Galvez E.J.C."/>
            <person name="Iljazovic A."/>
            <person name="Strowig T."/>
        </authorList>
    </citation>
    <scope>NUCLEOTIDE SEQUENCE [LARGE SCALE GENOMIC DNA]</scope>
    <source>
        <strain evidence="3 4">PROD</strain>
    </source>
</reference>
<keyword evidence="2" id="KW-0472">Membrane</keyword>
<dbReference type="InterPro" id="IPR025945">
    <property type="entry name" value="DHHW"/>
</dbReference>
<sequence length="518" mass="57959">MKHYIYITLMTIVFVAFTVVFDTFPRSTVSELERRELAVFPEYTSEKLCDGSFTREISSWFSDSEPFRDDLMALSMYIKSYMGLAKSEDDVTFHASKDVQPDGDAGEEIDSALIKERQNRDIGEYENHVTADDNAKIANAGIVVVGTGDNVRALMAYGGGPKGGVKYAEAANKYKERFGNGVNVYCMVIPTAIEYYCPDKVKRYTNSQLLTIRNIFAHLSESVKAVDIYTTLGKHAGEDIYLRTDHHWAPLGAYYAAEEFARVAGVPFMPLKDYERRVVHRYVGSMYGYSKDISIKNAPEDFVYYMPRGVEYTTTYITYTIDKNYHVTGESRPMRGVFFMHYRDGNGGAYCTFMGGDTKITQVRTSVKNGRRVMILKDSFGNALPGYLFGSFEEVHVVDSRYFTKNMVQYVHDNRITDILFANNIFNAYSPRIANAYIRFLDQAGGIVKHRTDSTSVTAPADVHDRQKAVGADTAGHAGTGKPVHPEEAPVQQADPSTESAGSAFVGQPDNTSSTEQE</sequence>
<organism evidence="3 4">
    <name type="scientific">Xylanibacter rodentium</name>
    <dbReference type="NCBI Taxonomy" id="2736289"/>
    <lineage>
        <taxon>Bacteria</taxon>
        <taxon>Pseudomonadati</taxon>
        <taxon>Bacteroidota</taxon>
        <taxon>Bacteroidia</taxon>
        <taxon>Bacteroidales</taxon>
        <taxon>Prevotellaceae</taxon>
        <taxon>Xylanibacter</taxon>
    </lineage>
</organism>
<dbReference type="EMBL" id="JABKKE010000002">
    <property type="protein sequence ID" value="NPE13123.1"/>
    <property type="molecule type" value="Genomic_DNA"/>
</dbReference>
<dbReference type="Pfam" id="PF14286">
    <property type="entry name" value="DHHW"/>
    <property type="match status" value="1"/>
</dbReference>